<accession>F2NME3</accession>
<dbReference type="OrthoDB" id="9983109at2"/>
<keyword evidence="1" id="KW-0732">Signal</keyword>
<organism evidence="2 3">
    <name type="scientific">Marinithermus hydrothermalis (strain DSM 14884 / JCM 11576 / T1)</name>
    <dbReference type="NCBI Taxonomy" id="869210"/>
    <lineage>
        <taxon>Bacteria</taxon>
        <taxon>Thermotogati</taxon>
        <taxon>Deinococcota</taxon>
        <taxon>Deinococci</taxon>
        <taxon>Thermales</taxon>
        <taxon>Thermaceae</taxon>
        <taxon>Marinithermus</taxon>
    </lineage>
</organism>
<keyword evidence="3" id="KW-1185">Reference proteome</keyword>
<name>F2NME3_MARHT</name>
<sequence>MRMRKFSLAILVMGALSACSALPITVNLLPYLGTEASGTFAWTVVPGTWNMDLRLPDDQGFYADFSGAEIPVNFTSASLDYTVELTKTPPGGLSGTVTVQAYLAPAAPNVNLWEEAYKLGDPRTFDLSTEHLTISDQILLNPAQLQALNEGTLRFGIHLTGGPVTATTQGEVYFTYEITRLNLSVTLF</sequence>
<dbReference type="Proteomes" id="UP000007030">
    <property type="component" value="Chromosome"/>
</dbReference>
<dbReference type="RefSeq" id="WP_013703878.1">
    <property type="nucleotide sequence ID" value="NC_015387.1"/>
</dbReference>
<gene>
    <name evidence="2" type="ordered locus">Marky_1089</name>
</gene>
<evidence type="ECO:0000256" key="1">
    <source>
        <dbReference type="SAM" id="SignalP"/>
    </source>
</evidence>
<feature type="chain" id="PRO_5003283930" description="Lipoprotein" evidence="1">
    <location>
        <begin position="22"/>
        <end position="188"/>
    </location>
</feature>
<dbReference type="PROSITE" id="PS51257">
    <property type="entry name" value="PROKAR_LIPOPROTEIN"/>
    <property type="match status" value="1"/>
</dbReference>
<protein>
    <recommendedName>
        <fullName evidence="4">Lipoprotein</fullName>
    </recommendedName>
</protein>
<evidence type="ECO:0000313" key="3">
    <source>
        <dbReference type="Proteomes" id="UP000007030"/>
    </source>
</evidence>
<evidence type="ECO:0000313" key="2">
    <source>
        <dbReference type="EMBL" id="AEB11831.1"/>
    </source>
</evidence>
<dbReference type="eggNOG" id="ENOG5033IMJ">
    <property type="taxonomic scope" value="Bacteria"/>
</dbReference>
<feature type="signal peptide" evidence="1">
    <location>
        <begin position="1"/>
        <end position="21"/>
    </location>
</feature>
<dbReference type="STRING" id="869210.Marky_1089"/>
<dbReference type="HOGENOM" id="CLU_1466568_0_0_0"/>
<dbReference type="EMBL" id="CP002630">
    <property type="protein sequence ID" value="AEB11831.1"/>
    <property type="molecule type" value="Genomic_DNA"/>
</dbReference>
<evidence type="ECO:0008006" key="4">
    <source>
        <dbReference type="Google" id="ProtNLM"/>
    </source>
</evidence>
<dbReference type="AlphaFoldDB" id="F2NME3"/>
<proteinExistence type="predicted"/>
<dbReference type="KEGG" id="mhd:Marky_1089"/>
<reference evidence="2 3" key="1">
    <citation type="journal article" date="2012" name="Stand. Genomic Sci.">
        <title>Complete genome sequence of the aerobic, heterotroph Marinithermus hydrothermalis type strain (T1(T)) from a deep-sea hydrothermal vent chimney.</title>
        <authorList>
            <person name="Copeland A."/>
            <person name="Gu W."/>
            <person name="Yasawong M."/>
            <person name="Lapidus A."/>
            <person name="Lucas S."/>
            <person name="Deshpande S."/>
            <person name="Pagani I."/>
            <person name="Tapia R."/>
            <person name="Cheng J.F."/>
            <person name="Goodwin L.A."/>
            <person name="Pitluck S."/>
            <person name="Liolios K."/>
            <person name="Ivanova N."/>
            <person name="Mavromatis K."/>
            <person name="Mikhailova N."/>
            <person name="Pati A."/>
            <person name="Chen A."/>
            <person name="Palaniappan K."/>
            <person name="Land M."/>
            <person name="Pan C."/>
            <person name="Brambilla E.M."/>
            <person name="Rohde M."/>
            <person name="Tindall B.J."/>
            <person name="Sikorski J."/>
            <person name="Goker M."/>
            <person name="Detter J.C."/>
            <person name="Bristow J."/>
            <person name="Eisen J.A."/>
            <person name="Markowitz V."/>
            <person name="Hugenholtz P."/>
            <person name="Kyrpides N.C."/>
            <person name="Klenk H.P."/>
            <person name="Woyke T."/>
        </authorList>
    </citation>
    <scope>NUCLEOTIDE SEQUENCE [LARGE SCALE GENOMIC DNA]</scope>
    <source>
        <strain evidence="3">DSM 14884 / JCM 11576 / T1</strain>
    </source>
</reference>